<dbReference type="Proteomes" id="UP000266649">
    <property type="component" value="Unassembled WGS sequence"/>
</dbReference>
<sequence length="179" mass="19832">MIARPQHIAFPSAPVLETARLRLRMPRLDDFAHRLAFYASDRSVWEGGPFTHEQAWRIFASEVGQWPLMGFGPFSMEDRQTGAYLGEVGIYQPEGYPEPELGWFVTDAAEGKGYAAEGARAVMGWAAATFGWDHIDNYIDPGNARSIALGLRLGGVQVDAKGSDPTDVVIRHDLRRLPC</sequence>
<gene>
    <name evidence="2" type="ORF">D2N39_05460</name>
</gene>
<accession>A0A398C0W3</accession>
<dbReference type="AlphaFoldDB" id="A0A398C0W3"/>
<evidence type="ECO:0000259" key="1">
    <source>
        <dbReference type="Pfam" id="PF13302"/>
    </source>
</evidence>
<dbReference type="OrthoDB" id="6293260at2"/>
<dbReference type="InterPro" id="IPR016181">
    <property type="entry name" value="Acyl_CoA_acyltransferase"/>
</dbReference>
<organism evidence="2 3">
    <name type="scientific">Gemmobacter lutimaris</name>
    <dbReference type="NCBI Taxonomy" id="2306023"/>
    <lineage>
        <taxon>Bacteria</taxon>
        <taxon>Pseudomonadati</taxon>
        <taxon>Pseudomonadota</taxon>
        <taxon>Alphaproteobacteria</taxon>
        <taxon>Rhodobacterales</taxon>
        <taxon>Paracoccaceae</taxon>
        <taxon>Gemmobacter</taxon>
    </lineage>
</organism>
<evidence type="ECO:0000313" key="2">
    <source>
        <dbReference type="EMBL" id="RID93096.1"/>
    </source>
</evidence>
<evidence type="ECO:0000313" key="3">
    <source>
        <dbReference type="Proteomes" id="UP000266649"/>
    </source>
</evidence>
<dbReference type="GO" id="GO:0016747">
    <property type="term" value="F:acyltransferase activity, transferring groups other than amino-acyl groups"/>
    <property type="evidence" value="ECO:0007669"/>
    <property type="project" value="InterPro"/>
</dbReference>
<reference evidence="2 3" key="1">
    <citation type="submission" date="2018-09" db="EMBL/GenBank/DDBJ databases">
        <title>Gemmobacter lutimaris sp. nov., a marine bacterium isolated from tidal flat.</title>
        <authorList>
            <person name="Lee D.W."/>
            <person name="Yoo Y."/>
            <person name="Kim J.-J."/>
            <person name="Kim B.S."/>
        </authorList>
    </citation>
    <scope>NUCLEOTIDE SEQUENCE [LARGE SCALE GENOMIC DNA]</scope>
    <source>
        <strain evidence="2 3">YJ-T1-11</strain>
    </source>
</reference>
<dbReference type="PANTHER" id="PTHR43792:SF1">
    <property type="entry name" value="N-ACETYLTRANSFERASE DOMAIN-CONTAINING PROTEIN"/>
    <property type="match status" value="1"/>
</dbReference>
<proteinExistence type="predicted"/>
<keyword evidence="2" id="KW-0808">Transferase</keyword>
<dbReference type="RefSeq" id="WP_119133744.1">
    <property type="nucleotide sequence ID" value="NZ_QXXQ01000002.1"/>
</dbReference>
<dbReference type="SUPFAM" id="SSF55729">
    <property type="entry name" value="Acyl-CoA N-acyltransferases (Nat)"/>
    <property type="match status" value="1"/>
</dbReference>
<name>A0A398C0W3_9RHOB</name>
<dbReference type="Pfam" id="PF13302">
    <property type="entry name" value="Acetyltransf_3"/>
    <property type="match status" value="1"/>
</dbReference>
<dbReference type="PANTHER" id="PTHR43792">
    <property type="entry name" value="GNAT FAMILY, PUTATIVE (AFU_ORTHOLOGUE AFUA_3G00765)-RELATED-RELATED"/>
    <property type="match status" value="1"/>
</dbReference>
<keyword evidence="3" id="KW-1185">Reference proteome</keyword>
<protein>
    <submittedName>
        <fullName evidence="2">N-acetyltransferase</fullName>
    </submittedName>
</protein>
<dbReference type="Gene3D" id="3.40.630.30">
    <property type="match status" value="1"/>
</dbReference>
<dbReference type="EMBL" id="QXXQ01000002">
    <property type="protein sequence ID" value="RID93096.1"/>
    <property type="molecule type" value="Genomic_DNA"/>
</dbReference>
<dbReference type="InterPro" id="IPR051531">
    <property type="entry name" value="N-acetyltransferase"/>
</dbReference>
<comment type="caution">
    <text evidence="2">The sequence shown here is derived from an EMBL/GenBank/DDBJ whole genome shotgun (WGS) entry which is preliminary data.</text>
</comment>
<feature type="domain" description="N-acetyltransferase" evidence="1">
    <location>
        <begin position="20"/>
        <end position="154"/>
    </location>
</feature>
<dbReference type="InterPro" id="IPR000182">
    <property type="entry name" value="GNAT_dom"/>
</dbReference>